<dbReference type="GO" id="GO:0005524">
    <property type="term" value="F:ATP binding"/>
    <property type="evidence" value="ECO:0007669"/>
    <property type="project" value="UniProtKB-UniRule"/>
</dbReference>
<accession>A0A919L499</accession>
<keyword evidence="3 4" id="KW-0067">ATP-binding</keyword>
<proteinExistence type="predicted"/>
<keyword evidence="1" id="KW-0436">Ligase</keyword>
<evidence type="ECO:0000313" key="6">
    <source>
        <dbReference type="EMBL" id="GHH82959.1"/>
    </source>
</evidence>
<dbReference type="AlphaFoldDB" id="A0A919L499"/>
<dbReference type="GO" id="GO:0016874">
    <property type="term" value="F:ligase activity"/>
    <property type="evidence" value="ECO:0007669"/>
    <property type="project" value="UniProtKB-KW"/>
</dbReference>
<name>A0A919L499_9ACTN</name>
<dbReference type="RefSeq" id="WP_189934642.1">
    <property type="nucleotide sequence ID" value="NZ_BNCD01000013.1"/>
</dbReference>
<sequence>MPGQNGWVVFVELHTLPGGGRGRLSAGRALAAPCRAQLEAARRLGFRTAVAVSDRATYGDRFDDVVDTWLLTNTTDAAGLAHVVKVLNGEVVAVFSAVDSFVRVAAAVAAKLGLAGPQPLGAGIARDKAVARAALASAGVPDIRWGVKSAYADDLDSPIGYPCIVKPVDGASSWDVVLADDVQAVRDVAARHLTRAYGRRVRPQRRLLFEEVLVGPLLSAEGFVDSDEVRIIGYSDRVLSAPPRFVELAVRFAAERPFDGADDYVAETLKALDYDFGAFHLEFILTSEGPRLVELNPRFVGAGVQHAIGELTGVTPAELLMAKLTGSPVPAFPHEGAVTELYLTAPSSGRLQGTRGLEEAVAVEGCRAAGLYVALGDEVSSEIESNSQYIGYVHAVGDTRAESHEIALEAASRISYEIR</sequence>
<evidence type="ECO:0000256" key="4">
    <source>
        <dbReference type="PROSITE-ProRule" id="PRU00409"/>
    </source>
</evidence>
<dbReference type="Pfam" id="PF13535">
    <property type="entry name" value="ATP-grasp_4"/>
    <property type="match status" value="1"/>
</dbReference>
<keyword evidence="2 4" id="KW-0547">Nucleotide-binding</keyword>
<evidence type="ECO:0000313" key="7">
    <source>
        <dbReference type="Proteomes" id="UP000603708"/>
    </source>
</evidence>
<dbReference type="InterPro" id="IPR040570">
    <property type="entry name" value="LAL_C2"/>
</dbReference>
<dbReference type="Gene3D" id="3.30.470.20">
    <property type="entry name" value="ATP-grasp fold, B domain"/>
    <property type="match status" value="1"/>
</dbReference>
<comment type="caution">
    <text evidence="6">The sequence shown here is derived from an EMBL/GenBank/DDBJ whole genome shotgun (WGS) entry which is preliminary data.</text>
</comment>
<reference evidence="6" key="1">
    <citation type="journal article" date="2014" name="Int. J. Syst. Evol. Microbiol.">
        <title>Complete genome sequence of Corynebacterium casei LMG S-19264T (=DSM 44701T), isolated from a smear-ripened cheese.</title>
        <authorList>
            <consortium name="US DOE Joint Genome Institute (JGI-PGF)"/>
            <person name="Walter F."/>
            <person name="Albersmeier A."/>
            <person name="Kalinowski J."/>
            <person name="Ruckert C."/>
        </authorList>
    </citation>
    <scope>NUCLEOTIDE SEQUENCE</scope>
    <source>
        <strain evidence="6">JCM 5069</strain>
    </source>
</reference>
<dbReference type="PROSITE" id="PS50975">
    <property type="entry name" value="ATP_GRASP"/>
    <property type="match status" value="1"/>
</dbReference>
<dbReference type="InterPro" id="IPR011761">
    <property type="entry name" value="ATP-grasp"/>
</dbReference>
<dbReference type="SUPFAM" id="SSF56059">
    <property type="entry name" value="Glutathione synthetase ATP-binding domain-like"/>
    <property type="match status" value="1"/>
</dbReference>
<organism evidence="6 7">
    <name type="scientific">Streptomyces sulfonofaciens</name>
    <dbReference type="NCBI Taxonomy" id="68272"/>
    <lineage>
        <taxon>Bacteria</taxon>
        <taxon>Bacillati</taxon>
        <taxon>Actinomycetota</taxon>
        <taxon>Actinomycetes</taxon>
        <taxon>Kitasatosporales</taxon>
        <taxon>Streptomycetaceae</taxon>
        <taxon>Streptomyces</taxon>
    </lineage>
</organism>
<reference evidence="6" key="2">
    <citation type="submission" date="2020-09" db="EMBL/GenBank/DDBJ databases">
        <authorList>
            <person name="Sun Q."/>
            <person name="Ohkuma M."/>
        </authorList>
    </citation>
    <scope>NUCLEOTIDE SEQUENCE</scope>
    <source>
        <strain evidence="6">JCM 5069</strain>
    </source>
</reference>
<protein>
    <recommendedName>
        <fullName evidence="5">ATP-grasp domain-containing protein</fullName>
    </recommendedName>
</protein>
<dbReference type="PANTHER" id="PTHR43585">
    <property type="entry name" value="FUMIPYRROLE BIOSYNTHESIS PROTEIN C"/>
    <property type="match status" value="1"/>
</dbReference>
<evidence type="ECO:0000256" key="1">
    <source>
        <dbReference type="ARBA" id="ARBA00022598"/>
    </source>
</evidence>
<dbReference type="GO" id="GO:0046872">
    <property type="term" value="F:metal ion binding"/>
    <property type="evidence" value="ECO:0007669"/>
    <property type="project" value="InterPro"/>
</dbReference>
<dbReference type="Proteomes" id="UP000603708">
    <property type="component" value="Unassembled WGS sequence"/>
</dbReference>
<evidence type="ECO:0000259" key="5">
    <source>
        <dbReference type="PROSITE" id="PS50975"/>
    </source>
</evidence>
<gene>
    <name evidence="6" type="ORF">GCM10018793_43860</name>
</gene>
<keyword evidence="7" id="KW-1185">Reference proteome</keyword>
<evidence type="ECO:0000256" key="3">
    <source>
        <dbReference type="ARBA" id="ARBA00022840"/>
    </source>
</evidence>
<evidence type="ECO:0000256" key="2">
    <source>
        <dbReference type="ARBA" id="ARBA00022741"/>
    </source>
</evidence>
<dbReference type="EMBL" id="BNCD01000013">
    <property type="protein sequence ID" value="GHH82959.1"/>
    <property type="molecule type" value="Genomic_DNA"/>
</dbReference>
<feature type="domain" description="ATP-grasp" evidence="5">
    <location>
        <begin position="132"/>
        <end position="325"/>
    </location>
</feature>
<dbReference type="InterPro" id="IPR052032">
    <property type="entry name" value="ATP-dep_AA_Ligase"/>
</dbReference>
<dbReference type="PANTHER" id="PTHR43585:SF2">
    <property type="entry name" value="ATP-GRASP ENZYME FSQD"/>
    <property type="match status" value="1"/>
</dbReference>
<dbReference type="Pfam" id="PF18603">
    <property type="entry name" value="LAL_C2"/>
    <property type="match status" value="1"/>
</dbReference>